<keyword evidence="2 4" id="KW-0238">DNA-binding</keyword>
<reference evidence="7" key="1">
    <citation type="submission" date="2016-09" db="EMBL/GenBank/DDBJ databases">
        <authorList>
            <person name="Koehorst J."/>
        </authorList>
    </citation>
    <scope>NUCLEOTIDE SEQUENCE [LARGE SCALE GENOMIC DNA]</scope>
</reference>
<dbReference type="Proteomes" id="UP000176204">
    <property type="component" value="Chromosome I"/>
</dbReference>
<evidence type="ECO:0000256" key="3">
    <source>
        <dbReference type="ARBA" id="ARBA00023163"/>
    </source>
</evidence>
<dbReference type="KEGG" id="agl:PYTT_2022"/>
<sequence length="214" mass="24123">MSRPQERKVSKSEVSKGAIMRAAVEDFTRRGYEGATIRDIATAADASIGLIRYHFGHKSDLYRDTLAFVSEQYNEVCLEALAEAKASGEAGKIVFSWMAAPLTGWRDDSVVSGGQVLCFLNKMGYESPELTRDVYESHFSYAIREWHEAMRAFFPGMADGDWLWCLTMLRGMYFNIVAHNETNLWSLPAVSNKVAALQRLAEDAVLLMRSYDRV</sequence>
<keyword evidence="1" id="KW-0805">Transcription regulation</keyword>
<keyword evidence="7" id="KW-1185">Reference proteome</keyword>
<dbReference type="Pfam" id="PF00440">
    <property type="entry name" value="TetR_N"/>
    <property type="match status" value="1"/>
</dbReference>
<dbReference type="InterPro" id="IPR001647">
    <property type="entry name" value="HTH_TetR"/>
</dbReference>
<organism evidence="6 7">
    <name type="scientific">Akkermansia glycaniphila</name>
    <dbReference type="NCBI Taxonomy" id="1679444"/>
    <lineage>
        <taxon>Bacteria</taxon>
        <taxon>Pseudomonadati</taxon>
        <taxon>Verrucomicrobiota</taxon>
        <taxon>Verrucomicrobiia</taxon>
        <taxon>Verrucomicrobiales</taxon>
        <taxon>Akkermansiaceae</taxon>
        <taxon>Akkermansia</taxon>
    </lineage>
</organism>
<dbReference type="RefSeq" id="WP_067775701.1">
    <property type="nucleotide sequence ID" value="NZ_LIGX01000023.1"/>
</dbReference>
<dbReference type="InterPro" id="IPR050109">
    <property type="entry name" value="HTH-type_TetR-like_transc_reg"/>
</dbReference>
<evidence type="ECO:0000256" key="4">
    <source>
        <dbReference type="PROSITE-ProRule" id="PRU00335"/>
    </source>
</evidence>
<gene>
    <name evidence="6" type="ORF">PYTT_2022</name>
</gene>
<evidence type="ECO:0000259" key="5">
    <source>
        <dbReference type="PROSITE" id="PS50977"/>
    </source>
</evidence>
<dbReference type="PROSITE" id="PS50977">
    <property type="entry name" value="HTH_TETR_2"/>
    <property type="match status" value="1"/>
</dbReference>
<proteinExistence type="predicted"/>
<dbReference type="EMBL" id="LT629973">
    <property type="protein sequence ID" value="SEH95221.1"/>
    <property type="molecule type" value="Genomic_DNA"/>
</dbReference>
<keyword evidence="3" id="KW-0804">Transcription</keyword>
<evidence type="ECO:0000256" key="2">
    <source>
        <dbReference type="ARBA" id="ARBA00023125"/>
    </source>
</evidence>
<feature type="DNA-binding region" description="H-T-H motif" evidence="4">
    <location>
        <begin position="36"/>
        <end position="55"/>
    </location>
</feature>
<name>A0A1H6MBV0_9BACT</name>
<dbReference type="Gene3D" id="1.10.357.10">
    <property type="entry name" value="Tetracycline Repressor, domain 2"/>
    <property type="match status" value="1"/>
</dbReference>
<dbReference type="AlphaFoldDB" id="A0A1H6MBV0"/>
<feature type="domain" description="HTH tetR-type" evidence="5">
    <location>
        <begin position="13"/>
        <end position="73"/>
    </location>
</feature>
<accession>A0A1H6MBV0</accession>
<dbReference type="PANTHER" id="PTHR30055:SF234">
    <property type="entry name" value="HTH-TYPE TRANSCRIPTIONAL REGULATOR BETI"/>
    <property type="match status" value="1"/>
</dbReference>
<dbReference type="GO" id="GO:0000976">
    <property type="term" value="F:transcription cis-regulatory region binding"/>
    <property type="evidence" value="ECO:0007669"/>
    <property type="project" value="TreeGrafter"/>
</dbReference>
<protein>
    <submittedName>
        <fullName evidence="6">Bacterial regulatory proteins tetr family</fullName>
    </submittedName>
</protein>
<dbReference type="PANTHER" id="PTHR30055">
    <property type="entry name" value="HTH-TYPE TRANSCRIPTIONAL REGULATOR RUTR"/>
    <property type="match status" value="1"/>
</dbReference>
<evidence type="ECO:0000256" key="1">
    <source>
        <dbReference type="ARBA" id="ARBA00023015"/>
    </source>
</evidence>
<evidence type="ECO:0000313" key="7">
    <source>
        <dbReference type="Proteomes" id="UP000176204"/>
    </source>
</evidence>
<dbReference type="SUPFAM" id="SSF46689">
    <property type="entry name" value="Homeodomain-like"/>
    <property type="match status" value="1"/>
</dbReference>
<evidence type="ECO:0000313" key="6">
    <source>
        <dbReference type="EMBL" id="SEH95221.1"/>
    </source>
</evidence>
<dbReference type="InterPro" id="IPR009057">
    <property type="entry name" value="Homeodomain-like_sf"/>
</dbReference>
<dbReference type="GO" id="GO:0003700">
    <property type="term" value="F:DNA-binding transcription factor activity"/>
    <property type="evidence" value="ECO:0007669"/>
    <property type="project" value="TreeGrafter"/>
</dbReference>